<gene>
    <name evidence="3" type="ORF">WH47_12162</name>
</gene>
<keyword evidence="1" id="KW-0175">Coiled coil</keyword>
<evidence type="ECO:0000256" key="1">
    <source>
        <dbReference type="SAM" id="Coils"/>
    </source>
</evidence>
<evidence type="ECO:0000256" key="2">
    <source>
        <dbReference type="SAM" id="SignalP"/>
    </source>
</evidence>
<sequence>MFSSTGCSIISLFLLFYVNIVNSSFIENVSENLHQFLDIDSSRVRRDTEMESIWMEYKFNTGAGNREELVVTDISVQELANVPSTRTNWLFLEVNESAYLFNTEESSFFFYKLDLTIGLATHSANLIVEGTILTFNVISLQLEIDLVVVLCVESTSGTTLKWYRLVDGNSFEFFWSWQVQKRLKDMKFIRQEQLNKLLLLNDDKEHFGMQYSSIDVYGFNIDFSTTSFDFWFFERILGPKAFGIQLCPVYESLSLALQGENDVFLYEYRNTTGGRIFHELQTIKSNDLKNFACFESGYLQFLAISGPEAGLFYLVDGEFLFNAESEASFDVSEISWVQDVKLDTYRDESLLLIQLKNSTVIALAWQGLSFKKIELPNKILDQFDLSMVTPIPKFGFISGGKFVKFHTKLEDVQHPVQYTTERLLGLQSLLNDTLYHQEKIIDETKARYEKSYLKNSIITGFWNLSTVNVTSADIADNVIYHSVTIGASNLTREELEFDVNDFSDRLKILEQKLDEINSNLENAMDSNSRVLHFDSGVEIFGNINVTGTLNVENLSAQYINDINLTNNSESSNDRNFIEDEKSFDSIESENLTIHSVNGVPIENIRFSDFTVDYSNTDFSKINRAHIEGHLSFETINGINWEALMKNIVWKDRPMFIPGNTTIEGTLTADVSDLYVLNDLPYPEDYVLTDSEDPVIITGSKSFNTLLTPRLENVTTLNGIDFEDFVILNKDNVLKEETTFENLTIERKFQVDGEISGLTEKLSRLLNETSEISSDVTFLNLNVLGNVTFDTAFMNRRLLNLGDLLLKTEENVEITGTKTFLGNVGMLSNVTITSGLVNGHFLDEFVTRDTDQEFPNLTKISSNVTFGNVTFGAVEKLEAFLNEQKYLTDCLDKIIVFKSPIIVDELSFDKLNNDISYEHFNQKLNETFQNVTFENLIAETLLAEEIVPKTVNNVDFSNFTKDLPHSNIIDEYRVDHLETDRLNVSFINGMSLDEINELIDREKSILESILNGNITLESLQVRGKIETKLINGELFADLYEDQIDTVIFKEDVSIKNLTVLGLMNGFNFSKRVSDTVLKTDKNIVINGHKIFNNISCQQLEIRFLNGRPVENILNPSRRQVLSGPVVVNGSVTILKEFNATGNIGNVSFQGLMDRFKPLENNTFELHGSIRFPNNVTIENLYLNGSIQGRNMDEFLNAVVLKKEDDLTISGTKVFEGSITFKDAFVVRERLNDIDLKKFDEKAVFIDKPFSVESKIVFKDDIKVEKDLAVKTSLEAKSIMGIDIEEMKLNVLHLDRPTYIDETITFTDVNFESDIRVEKFNDLDMNLLIPLNKEQAMPVKVLKCLNITVDKLTILETVNNQDLTEIQENTFMTIGSQNITGNFNFPGHVHIRRDFNPRLINGIDPTRFIPLNSKSSISGNFVFESPMYFNQSLRVLGYLNGINPTRWEAVAVTANNSLQQIISGRWTVFGNVYFERGASGSDIVNGINVTEISNTLAKRHLEMDAVLMEKNANLNSICDDLSHLKHFAEKQIYQFAAFDYLQIIELDSGIVSVHYFELDDLDYFMLSYNTCQMHTYLFTGTKFELVANVPDFGVVERWTTFKHDQILYFLTSGASSCGRGPVNLWKLKNDEFQHVLDLDRSIDSRKINKDIFLTLIGLKGQMRSSARMDEELEKSLSSLEGEDDVKIVLEDDQMLLTSRSNVYEYNTDRSNGTSLGKYTRSPEILHFKAGLLEKEMFLYYDEEFSKDRIFICNRNAKRKQILQTLKVHRPTSFTILNFEGSIETLLVFVENKKKLRIYEYKGIQGFVYRDSIRMNVDKLFAFKFRKYTNFAKRHLLALIHENRLTILEAKMYGEKVDMAALTC</sequence>
<dbReference type="EMBL" id="KQ414618">
    <property type="protein sequence ID" value="KOC67832.1"/>
    <property type="molecule type" value="Genomic_DNA"/>
</dbReference>
<organism evidence="3 4">
    <name type="scientific">Habropoda laboriosa</name>
    <dbReference type="NCBI Taxonomy" id="597456"/>
    <lineage>
        <taxon>Eukaryota</taxon>
        <taxon>Metazoa</taxon>
        <taxon>Ecdysozoa</taxon>
        <taxon>Arthropoda</taxon>
        <taxon>Hexapoda</taxon>
        <taxon>Insecta</taxon>
        <taxon>Pterygota</taxon>
        <taxon>Neoptera</taxon>
        <taxon>Endopterygota</taxon>
        <taxon>Hymenoptera</taxon>
        <taxon>Apocrita</taxon>
        <taxon>Aculeata</taxon>
        <taxon>Apoidea</taxon>
        <taxon>Anthophila</taxon>
        <taxon>Apidae</taxon>
        <taxon>Habropoda</taxon>
    </lineage>
</organism>
<proteinExistence type="predicted"/>
<protein>
    <submittedName>
        <fullName evidence="3">Uncharacterized protein</fullName>
    </submittedName>
</protein>
<reference evidence="3 4" key="1">
    <citation type="submission" date="2015-07" db="EMBL/GenBank/DDBJ databases">
        <title>The genome of Habropoda laboriosa.</title>
        <authorList>
            <person name="Pan H."/>
            <person name="Kapheim K."/>
        </authorList>
    </citation>
    <scope>NUCLEOTIDE SEQUENCE [LARGE SCALE GENOMIC DNA]</scope>
    <source>
        <strain evidence="3">0110345459</strain>
    </source>
</reference>
<feature type="signal peptide" evidence="2">
    <location>
        <begin position="1"/>
        <end position="23"/>
    </location>
</feature>
<evidence type="ECO:0000313" key="4">
    <source>
        <dbReference type="Proteomes" id="UP000053825"/>
    </source>
</evidence>
<evidence type="ECO:0000313" key="3">
    <source>
        <dbReference type="EMBL" id="KOC67832.1"/>
    </source>
</evidence>
<dbReference type="OrthoDB" id="6022258at2759"/>
<dbReference type="STRING" id="597456.A0A0L7RAB5"/>
<keyword evidence="4" id="KW-1185">Reference proteome</keyword>
<feature type="chain" id="PRO_5005575148" evidence="2">
    <location>
        <begin position="24"/>
        <end position="1861"/>
    </location>
</feature>
<keyword evidence="2" id="KW-0732">Signal</keyword>
<feature type="coiled-coil region" evidence="1">
    <location>
        <begin position="492"/>
        <end position="526"/>
    </location>
</feature>
<accession>A0A0L7RAB5</accession>
<name>A0A0L7RAB5_9HYME</name>
<dbReference type="Proteomes" id="UP000053825">
    <property type="component" value="Unassembled WGS sequence"/>
</dbReference>